<dbReference type="AlphaFoldDB" id="A0A645JBL0"/>
<reference evidence="1" key="1">
    <citation type="submission" date="2019-08" db="EMBL/GenBank/DDBJ databases">
        <authorList>
            <person name="Kucharzyk K."/>
            <person name="Murdoch R.W."/>
            <person name="Higgins S."/>
            <person name="Loffler F."/>
        </authorList>
    </citation>
    <scope>NUCLEOTIDE SEQUENCE</scope>
</reference>
<proteinExistence type="predicted"/>
<sequence>MAVRLTPGCHAVFAHGCRDVGHQVQVIIQGDDRAFAGQVGDAVSAGDHDVGQLARGQGGGYLGGVVVDHAPVDLDTGVGALQDGGEEVSAVKLGGVVVEVDAHARDRKFLFEVQVGALAGQRAAD</sequence>
<dbReference type="EMBL" id="VSSQ01129739">
    <property type="protein sequence ID" value="MPN57774.1"/>
    <property type="molecule type" value="Genomic_DNA"/>
</dbReference>
<organism evidence="1">
    <name type="scientific">bioreactor metagenome</name>
    <dbReference type="NCBI Taxonomy" id="1076179"/>
    <lineage>
        <taxon>unclassified sequences</taxon>
        <taxon>metagenomes</taxon>
        <taxon>ecological metagenomes</taxon>
    </lineage>
</organism>
<gene>
    <name evidence="1" type="ORF">SDC9_205468</name>
</gene>
<comment type="caution">
    <text evidence="1">The sequence shown here is derived from an EMBL/GenBank/DDBJ whole genome shotgun (WGS) entry which is preliminary data.</text>
</comment>
<accession>A0A645JBL0</accession>
<name>A0A645JBL0_9ZZZZ</name>
<evidence type="ECO:0000313" key="1">
    <source>
        <dbReference type="EMBL" id="MPN57774.1"/>
    </source>
</evidence>
<protein>
    <submittedName>
        <fullName evidence="1">Uncharacterized protein</fullName>
    </submittedName>
</protein>